<keyword evidence="3" id="KW-1185">Reference proteome</keyword>
<dbReference type="InterPro" id="IPR017801">
    <property type="entry name" value="DUF3738"/>
</dbReference>
<evidence type="ECO:0000313" key="3">
    <source>
        <dbReference type="Proteomes" id="UP000182427"/>
    </source>
</evidence>
<dbReference type="EMBL" id="LT629690">
    <property type="protein sequence ID" value="SDF88409.1"/>
    <property type="molecule type" value="Genomic_DNA"/>
</dbReference>
<protein>
    <submittedName>
        <fullName evidence="2">Soil-associated protein, TIGR03435 family</fullName>
    </submittedName>
</protein>
<dbReference type="Pfam" id="PF12543">
    <property type="entry name" value="DUF3738"/>
    <property type="match status" value="1"/>
</dbReference>
<evidence type="ECO:0000256" key="1">
    <source>
        <dbReference type="SAM" id="MobiDB-lite"/>
    </source>
</evidence>
<evidence type="ECO:0000313" key="2">
    <source>
        <dbReference type="EMBL" id="SDF88409.1"/>
    </source>
</evidence>
<feature type="compositionally biased region" description="Polar residues" evidence="1">
    <location>
        <begin position="166"/>
        <end position="180"/>
    </location>
</feature>
<dbReference type="Proteomes" id="UP000182427">
    <property type="component" value="Chromosome I"/>
</dbReference>
<name>A0A1G7PS02_9BACT</name>
<dbReference type="NCBIfam" id="TIGR03435">
    <property type="entry name" value="Soli_TIGR03435"/>
    <property type="match status" value="1"/>
</dbReference>
<proteinExistence type="predicted"/>
<dbReference type="RefSeq" id="WP_172838334.1">
    <property type="nucleotide sequence ID" value="NZ_LT629690.1"/>
</dbReference>
<reference evidence="2 3" key="1">
    <citation type="submission" date="2016-10" db="EMBL/GenBank/DDBJ databases">
        <authorList>
            <person name="de Groot N.N."/>
        </authorList>
    </citation>
    <scope>NUCLEOTIDE SEQUENCE [LARGE SCALE GENOMIC DNA]</scope>
    <source>
        <strain evidence="2 3">GAS232</strain>
    </source>
</reference>
<gene>
    <name evidence="2" type="ORF">SAMN05444167_3586</name>
</gene>
<dbReference type="AlphaFoldDB" id="A0A1G7PS02"/>
<organism evidence="2 3">
    <name type="scientific">Terriglobus roseus</name>
    <dbReference type="NCBI Taxonomy" id="392734"/>
    <lineage>
        <taxon>Bacteria</taxon>
        <taxon>Pseudomonadati</taxon>
        <taxon>Acidobacteriota</taxon>
        <taxon>Terriglobia</taxon>
        <taxon>Terriglobales</taxon>
        <taxon>Acidobacteriaceae</taxon>
        <taxon>Terriglobus</taxon>
    </lineage>
</organism>
<feature type="region of interest" description="Disordered" evidence="1">
    <location>
        <begin position="162"/>
        <end position="185"/>
    </location>
</feature>
<sequence length="280" mass="30986">MCLRLMRALLFVVFLVVPVAGFSLRAQEPVAAAQTRALPVWDVVSIKPHKPGDDDVSERFSPAIYSGRNVTFKMLISQAYGVKEWLIFGVPSWVGSQRWDIEAKVSEPDMKVMRKLSRDDRRAMLITLLRDHVGLVAHKESKVQPVFEMTALPEGVKFKAVPAPSSAESGEKPSQGSQMTVDDGLISGRGVTMTTLADTLSYRVERNIVDRTGLKSEYGYIIDLHWTPEERDKGNDNGSGTDAPPPFFEAVREQLGLKMVPGKAEVPTVVVEHIQQPDAN</sequence>
<accession>A0A1G7PS02</accession>